<dbReference type="EMBL" id="BGPR01033993">
    <property type="protein sequence ID" value="GBO08147.1"/>
    <property type="molecule type" value="Genomic_DNA"/>
</dbReference>
<keyword evidence="6" id="KW-0695">RNA-directed DNA polymerase</keyword>
<evidence type="ECO:0000256" key="4">
    <source>
        <dbReference type="ARBA" id="ARBA00022759"/>
    </source>
</evidence>
<comment type="caution">
    <text evidence="8">The sequence shown here is derived from an EMBL/GenBank/DDBJ whole genome shotgun (WGS) entry which is preliminary data.</text>
</comment>
<dbReference type="SUPFAM" id="SSF56672">
    <property type="entry name" value="DNA/RNA polymerases"/>
    <property type="match status" value="1"/>
</dbReference>
<dbReference type="AlphaFoldDB" id="A0A4Y2U996"/>
<feature type="domain" description="Reverse transcriptase RNase H-like" evidence="7">
    <location>
        <begin position="9"/>
        <end position="109"/>
    </location>
</feature>
<evidence type="ECO:0000313" key="8">
    <source>
        <dbReference type="EMBL" id="GBO08147.1"/>
    </source>
</evidence>
<dbReference type="GO" id="GO:0003964">
    <property type="term" value="F:RNA-directed DNA polymerase activity"/>
    <property type="evidence" value="ECO:0007669"/>
    <property type="project" value="UniProtKB-KW"/>
</dbReference>
<evidence type="ECO:0000256" key="1">
    <source>
        <dbReference type="ARBA" id="ARBA00022679"/>
    </source>
</evidence>
<dbReference type="InterPro" id="IPR041373">
    <property type="entry name" value="RT_RNaseH"/>
</dbReference>
<accession>A0A4Y2U996</accession>
<keyword evidence="9" id="KW-1185">Reference proteome</keyword>
<dbReference type="PANTHER" id="PTHR37984:SF5">
    <property type="entry name" value="PROTEIN NYNRIN-LIKE"/>
    <property type="match status" value="1"/>
</dbReference>
<evidence type="ECO:0000313" key="9">
    <source>
        <dbReference type="Proteomes" id="UP000499080"/>
    </source>
</evidence>
<evidence type="ECO:0000256" key="6">
    <source>
        <dbReference type="ARBA" id="ARBA00022918"/>
    </source>
</evidence>
<evidence type="ECO:0000256" key="5">
    <source>
        <dbReference type="ARBA" id="ARBA00022801"/>
    </source>
</evidence>
<name>A0A4Y2U996_ARAVE</name>
<dbReference type="InterPro" id="IPR050951">
    <property type="entry name" value="Retrovirus_Pol_polyprotein"/>
</dbReference>
<dbReference type="OrthoDB" id="6430458at2759"/>
<evidence type="ECO:0000256" key="2">
    <source>
        <dbReference type="ARBA" id="ARBA00022695"/>
    </source>
</evidence>
<proteinExistence type="predicted"/>
<dbReference type="Gene3D" id="3.10.20.370">
    <property type="match status" value="1"/>
</dbReference>
<gene>
    <name evidence="8" type="ORF">AVEN_18874_1</name>
</gene>
<dbReference type="Proteomes" id="UP000499080">
    <property type="component" value="Unassembled WGS sequence"/>
</dbReference>
<dbReference type="GO" id="GO:0004519">
    <property type="term" value="F:endonuclease activity"/>
    <property type="evidence" value="ECO:0007669"/>
    <property type="project" value="UniProtKB-KW"/>
</dbReference>
<keyword evidence="2" id="KW-0548">Nucleotidyltransferase</keyword>
<dbReference type="InterPro" id="IPR043502">
    <property type="entry name" value="DNA/RNA_pol_sf"/>
</dbReference>
<keyword evidence="3" id="KW-0540">Nuclease</keyword>
<keyword evidence="4" id="KW-0255">Endonuclease</keyword>
<dbReference type="PANTHER" id="PTHR37984">
    <property type="entry name" value="PROTEIN CBG26694"/>
    <property type="match status" value="1"/>
</dbReference>
<evidence type="ECO:0000256" key="3">
    <source>
        <dbReference type="ARBA" id="ARBA00022722"/>
    </source>
</evidence>
<evidence type="ECO:0000259" key="7">
    <source>
        <dbReference type="Pfam" id="PF17917"/>
    </source>
</evidence>
<protein>
    <recommendedName>
        <fullName evidence="7">Reverse transcriptase RNase H-like domain-containing protein</fullName>
    </recommendedName>
</protein>
<sequence length="119" mass="13390">MPSLYTPQLDKPFQLHTDASATAIGACLAQTGDDGKEKPIVFNTKLAPTQMRWPTIGREAYTVLEALKKYGTWIFGASIQVISDNNLLTYFTQQISHSAKHTRWSLALRRSYHAFFNAL</sequence>
<organism evidence="8 9">
    <name type="scientific">Araneus ventricosus</name>
    <name type="common">Orbweaver spider</name>
    <name type="synonym">Epeira ventricosa</name>
    <dbReference type="NCBI Taxonomy" id="182803"/>
    <lineage>
        <taxon>Eukaryota</taxon>
        <taxon>Metazoa</taxon>
        <taxon>Ecdysozoa</taxon>
        <taxon>Arthropoda</taxon>
        <taxon>Chelicerata</taxon>
        <taxon>Arachnida</taxon>
        <taxon>Araneae</taxon>
        <taxon>Araneomorphae</taxon>
        <taxon>Entelegynae</taxon>
        <taxon>Araneoidea</taxon>
        <taxon>Araneidae</taxon>
        <taxon>Araneus</taxon>
    </lineage>
</organism>
<keyword evidence="1" id="KW-0808">Transferase</keyword>
<keyword evidence="5" id="KW-0378">Hydrolase</keyword>
<reference evidence="8 9" key="1">
    <citation type="journal article" date="2019" name="Sci. Rep.">
        <title>Orb-weaving spider Araneus ventricosus genome elucidates the spidroin gene catalogue.</title>
        <authorList>
            <person name="Kono N."/>
            <person name="Nakamura H."/>
            <person name="Ohtoshi R."/>
            <person name="Moran D.A.P."/>
            <person name="Shinohara A."/>
            <person name="Yoshida Y."/>
            <person name="Fujiwara M."/>
            <person name="Mori M."/>
            <person name="Tomita M."/>
            <person name="Arakawa K."/>
        </authorList>
    </citation>
    <scope>NUCLEOTIDE SEQUENCE [LARGE SCALE GENOMIC DNA]</scope>
</reference>
<dbReference type="Pfam" id="PF17917">
    <property type="entry name" value="RT_RNaseH"/>
    <property type="match status" value="1"/>
</dbReference>
<dbReference type="GO" id="GO:0016787">
    <property type="term" value="F:hydrolase activity"/>
    <property type="evidence" value="ECO:0007669"/>
    <property type="project" value="UniProtKB-KW"/>
</dbReference>